<dbReference type="GeneID" id="25288314"/>
<dbReference type="VEuPathDB" id="FungiDB:Z518_00243"/>
<name>A0A0D2JID0_9EURO</name>
<dbReference type="HOGENOM" id="CLU_2943034_0_0_1"/>
<dbReference type="Proteomes" id="UP000053617">
    <property type="component" value="Unassembled WGS sequence"/>
</dbReference>
<keyword evidence="2" id="KW-1185">Reference proteome</keyword>
<accession>A0A0D2JID0</accession>
<dbReference type="AlphaFoldDB" id="A0A0D2JID0"/>
<protein>
    <submittedName>
        <fullName evidence="1">Uncharacterized protein</fullName>
    </submittedName>
</protein>
<reference evidence="1 2" key="1">
    <citation type="submission" date="2015-01" db="EMBL/GenBank/DDBJ databases">
        <title>The Genome Sequence of Rhinocladiella mackenzie CBS 650.93.</title>
        <authorList>
            <consortium name="The Broad Institute Genomics Platform"/>
            <person name="Cuomo C."/>
            <person name="de Hoog S."/>
            <person name="Gorbushina A."/>
            <person name="Stielow B."/>
            <person name="Teixiera M."/>
            <person name="Abouelleil A."/>
            <person name="Chapman S.B."/>
            <person name="Priest M."/>
            <person name="Young S.K."/>
            <person name="Wortman J."/>
            <person name="Nusbaum C."/>
            <person name="Birren B."/>
        </authorList>
    </citation>
    <scope>NUCLEOTIDE SEQUENCE [LARGE SCALE GENOMIC DNA]</scope>
    <source>
        <strain evidence="1 2">CBS 650.93</strain>
    </source>
</reference>
<evidence type="ECO:0000313" key="2">
    <source>
        <dbReference type="Proteomes" id="UP000053617"/>
    </source>
</evidence>
<organism evidence="1 2">
    <name type="scientific">Rhinocladiella mackenziei CBS 650.93</name>
    <dbReference type="NCBI Taxonomy" id="1442369"/>
    <lineage>
        <taxon>Eukaryota</taxon>
        <taxon>Fungi</taxon>
        <taxon>Dikarya</taxon>
        <taxon>Ascomycota</taxon>
        <taxon>Pezizomycotina</taxon>
        <taxon>Eurotiomycetes</taxon>
        <taxon>Chaetothyriomycetidae</taxon>
        <taxon>Chaetothyriales</taxon>
        <taxon>Herpotrichiellaceae</taxon>
        <taxon>Rhinocladiella</taxon>
    </lineage>
</organism>
<sequence>MPPERNNMCTAVFIGVYNISVTDMPVFMLQNETNAIVRVTALQYYNMGNSAVLSNRLRQL</sequence>
<dbReference type="EMBL" id="KN847475">
    <property type="protein sequence ID" value="KIX09165.1"/>
    <property type="molecule type" value="Genomic_DNA"/>
</dbReference>
<evidence type="ECO:0000313" key="1">
    <source>
        <dbReference type="EMBL" id="KIX09165.1"/>
    </source>
</evidence>
<dbReference type="RefSeq" id="XP_013276301.1">
    <property type="nucleotide sequence ID" value="XM_013420847.1"/>
</dbReference>
<gene>
    <name evidence="1" type="ORF">Z518_00243</name>
</gene>
<proteinExistence type="predicted"/>